<comment type="similarity">
    <text evidence="1">Belongs to the asaB hydroxylase/desaturase family.</text>
</comment>
<dbReference type="EMBL" id="JACYCD010000051">
    <property type="protein sequence ID" value="KAF8706835.1"/>
    <property type="molecule type" value="Genomic_DNA"/>
</dbReference>
<organism evidence="2 3">
    <name type="scientific">Rhizoctonia solani</name>
    <dbReference type="NCBI Taxonomy" id="456999"/>
    <lineage>
        <taxon>Eukaryota</taxon>
        <taxon>Fungi</taxon>
        <taxon>Dikarya</taxon>
        <taxon>Basidiomycota</taxon>
        <taxon>Agaricomycotina</taxon>
        <taxon>Agaricomycetes</taxon>
        <taxon>Cantharellales</taxon>
        <taxon>Ceratobasidiaceae</taxon>
        <taxon>Rhizoctonia</taxon>
    </lineage>
</organism>
<comment type="caution">
    <text evidence="2">The sequence shown here is derived from an EMBL/GenBank/DDBJ whole genome shotgun (WGS) entry which is preliminary data.</text>
</comment>
<protein>
    <submittedName>
        <fullName evidence="2">7alpha-cephem-methoxylase P8 chain</fullName>
    </submittedName>
</protein>
<accession>A0A8H7HU72</accession>
<evidence type="ECO:0000313" key="3">
    <source>
        <dbReference type="Proteomes" id="UP000602905"/>
    </source>
</evidence>
<proteinExistence type="inferred from homology"/>
<feature type="non-terminal residue" evidence="2">
    <location>
        <position position="1"/>
    </location>
</feature>
<reference evidence="2" key="1">
    <citation type="submission" date="2020-09" db="EMBL/GenBank/DDBJ databases">
        <title>Comparative genome analyses of four rice-infecting Rhizoctonia solani isolates reveal extensive enrichment of homogalacturonan modification genes.</title>
        <authorList>
            <person name="Lee D.-Y."/>
            <person name="Jeon J."/>
            <person name="Kim K.-T."/>
            <person name="Cheong K."/>
            <person name="Song H."/>
            <person name="Choi G."/>
            <person name="Ko J."/>
            <person name="Opiyo S.O."/>
            <person name="Zuo S."/>
            <person name="Madhav S."/>
            <person name="Lee Y.-H."/>
            <person name="Wang G.-L."/>
        </authorList>
    </citation>
    <scope>NUCLEOTIDE SEQUENCE</scope>
    <source>
        <strain evidence="2">AG1-IA WGL</strain>
    </source>
</reference>
<dbReference type="PANTHER" id="PTHR34598:SF3">
    <property type="entry name" value="OXIDOREDUCTASE AN1597"/>
    <property type="match status" value="1"/>
</dbReference>
<dbReference type="AlphaFoldDB" id="A0A8H7HU72"/>
<sequence>MTLVETSVNYFNPPADGSKPYLRAPANVAPVGTPRRNWEPISYTIQAQNIRGQEASSEHKLDTTGFEFHRIPNRADINFDDEADIRERYYAECIENIRSITGASKVVIFDHTLRKSQSSTISVVDNRSPPIKLVHNNQTNESAKQHVYLYIPEPEVPTLLSNRFQILNLWRPIVNPAWQHPLALCDFRTVRPEDHAPFNIKYLNRDDEALAFKYSSEHKWKYLAGMTPEEFVLFKCFDSLQDQATAAFAPHTAIDDSTVPSDAPDRQSIEIYALVFYG</sequence>
<dbReference type="PANTHER" id="PTHR34598">
    <property type="entry name" value="BLL6449 PROTEIN"/>
    <property type="match status" value="1"/>
</dbReference>
<name>A0A8H7HU72_9AGAM</name>
<dbReference type="GO" id="GO:0016491">
    <property type="term" value="F:oxidoreductase activity"/>
    <property type="evidence" value="ECO:0007669"/>
    <property type="project" value="InterPro"/>
</dbReference>
<dbReference type="OrthoDB" id="412788at2759"/>
<evidence type="ECO:0000313" key="2">
    <source>
        <dbReference type="EMBL" id="KAF8706835.1"/>
    </source>
</evidence>
<dbReference type="InterPro" id="IPR044053">
    <property type="entry name" value="AsaB-like"/>
</dbReference>
<dbReference type="Proteomes" id="UP000602905">
    <property type="component" value="Unassembled WGS sequence"/>
</dbReference>
<gene>
    <name evidence="2" type="ORF">RHS03_04534</name>
</gene>
<evidence type="ECO:0000256" key="1">
    <source>
        <dbReference type="ARBA" id="ARBA00023604"/>
    </source>
</evidence>
<dbReference type="NCBIfam" id="NF041278">
    <property type="entry name" value="CmcJ_NvfI_EfuI"/>
    <property type="match status" value="1"/>
</dbReference>